<dbReference type="SUPFAM" id="SSF158651">
    <property type="entry name" value="YejL-like"/>
    <property type="match status" value="1"/>
</dbReference>
<keyword evidence="2" id="KW-1185">Reference proteome</keyword>
<name>A0ABU2ZQ84_9ALTE</name>
<dbReference type="RefSeq" id="WP_311367904.1">
    <property type="nucleotide sequence ID" value="NZ_JAVRHX010000001.1"/>
</dbReference>
<proteinExistence type="predicted"/>
<sequence length="81" mass="9239">MPIRSRYSNEEFETLMQDVFVALERNRSSRDLSIMALGNVLTNIFNNQVSADKREVLVSQFCDALTKSTLHNRDVTKDTAS</sequence>
<dbReference type="Pfam" id="PF07208">
    <property type="entry name" value="DUF1414"/>
    <property type="match status" value="1"/>
</dbReference>
<dbReference type="InterPro" id="IPR023202">
    <property type="entry name" value="YejL_sf"/>
</dbReference>
<dbReference type="Proteomes" id="UP001253545">
    <property type="component" value="Unassembled WGS sequence"/>
</dbReference>
<dbReference type="Gene3D" id="1.10.3390.10">
    <property type="entry name" value="YejL-like"/>
    <property type="match status" value="1"/>
</dbReference>
<evidence type="ECO:0000313" key="1">
    <source>
        <dbReference type="EMBL" id="MDT0594431.1"/>
    </source>
</evidence>
<comment type="caution">
    <text evidence="1">The sequence shown here is derived from an EMBL/GenBank/DDBJ whole genome shotgun (WGS) entry which is preliminary data.</text>
</comment>
<organism evidence="1 2">
    <name type="scientific">Glaciecola petra</name>
    <dbReference type="NCBI Taxonomy" id="3075602"/>
    <lineage>
        <taxon>Bacteria</taxon>
        <taxon>Pseudomonadati</taxon>
        <taxon>Pseudomonadota</taxon>
        <taxon>Gammaproteobacteria</taxon>
        <taxon>Alteromonadales</taxon>
        <taxon>Alteromonadaceae</taxon>
        <taxon>Glaciecola</taxon>
    </lineage>
</organism>
<dbReference type="EMBL" id="JAVRHX010000001">
    <property type="protein sequence ID" value="MDT0594431.1"/>
    <property type="molecule type" value="Genomic_DNA"/>
</dbReference>
<protein>
    <submittedName>
        <fullName evidence="1">DUF1414 domain-containing protein</fullName>
    </submittedName>
</protein>
<dbReference type="InterPro" id="IPR009857">
    <property type="entry name" value="UPF0352"/>
</dbReference>
<gene>
    <name evidence="1" type="ORF">RM552_06210</name>
</gene>
<accession>A0ABU2ZQ84</accession>
<evidence type="ECO:0000313" key="2">
    <source>
        <dbReference type="Proteomes" id="UP001253545"/>
    </source>
</evidence>
<reference evidence="1 2" key="1">
    <citation type="submission" date="2023-09" db="EMBL/GenBank/DDBJ databases">
        <authorList>
            <person name="Rey-Velasco X."/>
        </authorList>
    </citation>
    <scope>NUCLEOTIDE SEQUENCE [LARGE SCALE GENOMIC DNA]</scope>
    <source>
        <strain evidence="1 2">P117</strain>
    </source>
</reference>